<evidence type="ECO:0000313" key="3">
    <source>
        <dbReference type="Proteomes" id="UP001303160"/>
    </source>
</evidence>
<sequence>MMLNHLPAELLHDITSRLLLKDLKSLSLASKQFHSVCAPTLWKTVCVDIPWAKGKRSLVDINRVAHCASALQNATPALRNATKLVFRRELRWASRYELDLVDTDAEPEDGADEEDEPLRRVACFHPQDQKEYYPVLDVVDLIDVNAKPQDRKNQLPIDNMNYLARLACSVIEAIPVGQLRSFRWDLATCVPGNVLDTLSTKQPQLSSLRIANDVECCTPSGQFSVPFQNLTHVSWHGPSDAVLGSLQETLELNQHHLTELEISLGNPILTRDDMDGEHSEDYDGNDYWEDPSLDARKPFSQLLPKGRPVFPFLTVLSLSRVSVGGKMRQAIDLSALKSLTIRRCPGWALFLKRNADRKSPISLEHFEIKSQEGDLFNDHIIARFLLSFKGLKDLFIGYHKSIGSCRLGPPSPTPPAISELWSAIAHHHATLRKMVVHRRGHEAGLACRKVIMDYVHDGYDLDIPQPFLDRWKLYPNSHPMSPLELECVGFPYDTRRRLDSLREVLEVFATKSTLKLLHLRQTGSDFRFRGSRAILCSMKGPNYKFSRGHYIAGTLDDLDTRLLPQFVELLDWIFGPTGITSLEVVAFGDFAHGRNGWSLHNLFICRSSSGKGYRVFDARDNVNRHEWIDTADKYRSFLECLPVAPLVDSWLWGDTAQVYGF</sequence>
<gene>
    <name evidence="2" type="ORF">QBC40DRAFT_198601</name>
</gene>
<organism evidence="2 3">
    <name type="scientific">Triangularia verruculosa</name>
    <dbReference type="NCBI Taxonomy" id="2587418"/>
    <lineage>
        <taxon>Eukaryota</taxon>
        <taxon>Fungi</taxon>
        <taxon>Dikarya</taxon>
        <taxon>Ascomycota</taxon>
        <taxon>Pezizomycotina</taxon>
        <taxon>Sordariomycetes</taxon>
        <taxon>Sordariomycetidae</taxon>
        <taxon>Sordariales</taxon>
        <taxon>Podosporaceae</taxon>
        <taxon>Triangularia</taxon>
    </lineage>
</organism>
<protein>
    <recommendedName>
        <fullName evidence="1">F-box domain-containing protein</fullName>
    </recommendedName>
</protein>
<accession>A0AAN7AUA5</accession>
<reference evidence="2" key="1">
    <citation type="journal article" date="2023" name="Mol. Phylogenet. Evol.">
        <title>Genome-scale phylogeny and comparative genomics of the fungal order Sordariales.</title>
        <authorList>
            <person name="Hensen N."/>
            <person name="Bonometti L."/>
            <person name="Westerberg I."/>
            <person name="Brannstrom I.O."/>
            <person name="Guillou S."/>
            <person name="Cros-Aarteil S."/>
            <person name="Calhoun S."/>
            <person name="Haridas S."/>
            <person name="Kuo A."/>
            <person name="Mondo S."/>
            <person name="Pangilinan J."/>
            <person name="Riley R."/>
            <person name="LaButti K."/>
            <person name="Andreopoulos B."/>
            <person name="Lipzen A."/>
            <person name="Chen C."/>
            <person name="Yan M."/>
            <person name="Daum C."/>
            <person name="Ng V."/>
            <person name="Clum A."/>
            <person name="Steindorff A."/>
            <person name="Ohm R.A."/>
            <person name="Martin F."/>
            <person name="Silar P."/>
            <person name="Natvig D.O."/>
            <person name="Lalanne C."/>
            <person name="Gautier V."/>
            <person name="Ament-Velasquez S.L."/>
            <person name="Kruys A."/>
            <person name="Hutchinson M.I."/>
            <person name="Powell A.J."/>
            <person name="Barry K."/>
            <person name="Miller A.N."/>
            <person name="Grigoriev I.V."/>
            <person name="Debuchy R."/>
            <person name="Gladieux P."/>
            <person name="Hiltunen Thoren M."/>
            <person name="Johannesson H."/>
        </authorList>
    </citation>
    <scope>NUCLEOTIDE SEQUENCE</scope>
    <source>
        <strain evidence="2">CBS 315.58</strain>
    </source>
</reference>
<dbReference type="SUPFAM" id="SSF81383">
    <property type="entry name" value="F-box domain"/>
    <property type="match status" value="1"/>
</dbReference>
<evidence type="ECO:0000259" key="1">
    <source>
        <dbReference type="PROSITE" id="PS50181"/>
    </source>
</evidence>
<name>A0AAN7AUA5_9PEZI</name>
<dbReference type="PROSITE" id="PS50181">
    <property type="entry name" value="FBOX"/>
    <property type="match status" value="1"/>
</dbReference>
<dbReference type="EMBL" id="MU863908">
    <property type="protein sequence ID" value="KAK4201381.1"/>
    <property type="molecule type" value="Genomic_DNA"/>
</dbReference>
<dbReference type="AlphaFoldDB" id="A0AAN7AUA5"/>
<reference evidence="2" key="2">
    <citation type="submission" date="2023-05" db="EMBL/GenBank/DDBJ databases">
        <authorList>
            <consortium name="Lawrence Berkeley National Laboratory"/>
            <person name="Steindorff A."/>
            <person name="Hensen N."/>
            <person name="Bonometti L."/>
            <person name="Westerberg I."/>
            <person name="Brannstrom I.O."/>
            <person name="Guillou S."/>
            <person name="Cros-Aarteil S."/>
            <person name="Calhoun S."/>
            <person name="Haridas S."/>
            <person name="Kuo A."/>
            <person name="Mondo S."/>
            <person name="Pangilinan J."/>
            <person name="Riley R."/>
            <person name="Labutti K."/>
            <person name="Andreopoulos B."/>
            <person name="Lipzen A."/>
            <person name="Chen C."/>
            <person name="Yanf M."/>
            <person name="Daum C."/>
            <person name="Ng V."/>
            <person name="Clum A."/>
            <person name="Ohm R."/>
            <person name="Martin F."/>
            <person name="Silar P."/>
            <person name="Natvig D."/>
            <person name="Lalanne C."/>
            <person name="Gautier V."/>
            <person name="Ament-Velasquez S.L."/>
            <person name="Kruys A."/>
            <person name="Hutchinson M.I."/>
            <person name="Powell A.J."/>
            <person name="Barry K."/>
            <person name="Miller A.N."/>
            <person name="Grigoriev I.V."/>
            <person name="Debuchy R."/>
            <person name="Gladieux P."/>
            <person name="Thoren M.H."/>
            <person name="Johannesson H."/>
        </authorList>
    </citation>
    <scope>NUCLEOTIDE SEQUENCE</scope>
    <source>
        <strain evidence="2">CBS 315.58</strain>
    </source>
</reference>
<dbReference type="Proteomes" id="UP001303160">
    <property type="component" value="Unassembled WGS sequence"/>
</dbReference>
<comment type="caution">
    <text evidence="2">The sequence shown here is derived from an EMBL/GenBank/DDBJ whole genome shotgun (WGS) entry which is preliminary data.</text>
</comment>
<dbReference type="Gene3D" id="1.20.1280.50">
    <property type="match status" value="1"/>
</dbReference>
<proteinExistence type="predicted"/>
<dbReference type="Pfam" id="PF12937">
    <property type="entry name" value="F-box-like"/>
    <property type="match status" value="1"/>
</dbReference>
<keyword evidence="3" id="KW-1185">Reference proteome</keyword>
<dbReference type="InterPro" id="IPR001810">
    <property type="entry name" value="F-box_dom"/>
</dbReference>
<evidence type="ECO:0000313" key="2">
    <source>
        <dbReference type="EMBL" id="KAK4201381.1"/>
    </source>
</evidence>
<dbReference type="InterPro" id="IPR036047">
    <property type="entry name" value="F-box-like_dom_sf"/>
</dbReference>
<feature type="domain" description="F-box" evidence="1">
    <location>
        <begin position="1"/>
        <end position="45"/>
    </location>
</feature>